<dbReference type="Pfam" id="PF04717">
    <property type="entry name" value="Phage_base_V"/>
    <property type="match status" value="1"/>
</dbReference>
<comment type="subcellular location">
    <subcellularLocation>
        <location evidence="1">Secreted</location>
    </subcellularLocation>
</comment>
<dbReference type="Pfam" id="PF22178">
    <property type="entry name" value="Gp5_trimer_C"/>
    <property type="match status" value="1"/>
</dbReference>
<name>A0A7X2IK77_9BURK</name>
<dbReference type="EMBL" id="WKJJ01000004">
    <property type="protein sequence ID" value="MRV71532.1"/>
    <property type="molecule type" value="Genomic_DNA"/>
</dbReference>
<evidence type="ECO:0000256" key="1">
    <source>
        <dbReference type="ARBA" id="ARBA00004613"/>
    </source>
</evidence>
<evidence type="ECO:0000259" key="5">
    <source>
        <dbReference type="Pfam" id="PF04717"/>
    </source>
</evidence>
<dbReference type="AlphaFoldDB" id="A0A7X2IK77"/>
<dbReference type="SUPFAM" id="SSF69349">
    <property type="entry name" value="Phage fibre proteins"/>
    <property type="match status" value="1"/>
</dbReference>
<dbReference type="InterPro" id="IPR037026">
    <property type="entry name" value="Vgr_OB-fold_dom_sf"/>
</dbReference>
<dbReference type="SUPFAM" id="SSF69279">
    <property type="entry name" value="Phage tail proteins"/>
    <property type="match status" value="2"/>
</dbReference>
<dbReference type="Proteomes" id="UP000446768">
    <property type="component" value="Unassembled WGS sequence"/>
</dbReference>
<sequence>MPVTQANRQVSVTTKAGADVLLFDRMTGSEQLGRLSEFRVQLLSAKPDVKIADVLGKPLGVHVRLADGSKRHFHGIVTRFASQGWRDGFSRYEATVHPWLWLLTRASNCRIFQEKSVVDIVKAVCQDASYGGVVNLDVNSLSGTYEALPYCVQYRETDFHFVCRLLEEAGIYYYFTHDEDKHTMVLADSYGAHATIPGYGTVEFSGEEGRRIVDQEAVYGWEANGEIQSSAYVLNDFDFEKAASSTSGGLVVKSTIAAAFGQQSFEQYDYPGNYTVAGTGTSLARGRMESLHGQCEEIAGNGNVRGLTPGGLFKLANHPRDDQNREFLVTAAQYEVTGDEYASGGAEPLDFQCQFKAVGKEHNYRPPRIHNKPFVQGPQTAMVVGKSGEEIWTDKYGRIKVQFHWDRDGKDDEKSSCWVRVQQTWAGKGWGSIFIPRIGMEVVVSFLEGDPDRPLVTGCVYNGDAMPPYALPGEQTKSTVKTNTSKGGGGFNELRFEDKKDSEEIFIQAEKDFNRVVKNNDTLKVGFEKKDKGDQTIQIKNDRSLDVGHDHKEHVVNDHTVAIDHDQKTTVKNDQTVTVNNNQTVGVDKDRKLTVGGDQTTTITGAHTVKVDGDEKITVAGAQKTAVTGDIKTTGSKTIVIEATTSIELKVGGSSIKIEPAKITVKSPELLLQADANATVKSGAMMSVKSGAIMTIEGALVKIN</sequence>
<dbReference type="InterPro" id="IPR050708">
    <property type="entry name" value="T6SS_VgrG/RHS"/>
</dbReference>
<feature type="domain" description="Gp5/Type VI secretion system Vgr protein OB-fold" evidence="5">
    <location>
        <begin position="394"/>
        <end position="461"/>
    </location>
</feature>
<evidence type="ECO:0000259" key="6">
    <source>
        <dbReference type="Pfam" id="PF22178"/>
    </source>
</evidence>
<dbReference type="Gene3D" id="3.55.50.10">
    <property type="entry name" value="Baseplate protein-like domains"/>
    <property type="match status" value="1"/>
</dbReference>
<comment type="similarity">
    <text evidence="2">Belongs to the VgrG protein family.</text>
</comment>
<evidence type="ECO:0000313" key="8">
    <source>
        <dbReference type="Proteomes" id="UP000446768"/>
    </source>
</evidence>
<feature type="compositionally biased region" description="Polar residues" evidence="4">
    <location>
        <begin position="475"/>
        <end position="485"/>
    </location>
</feature>
<evidence type="ECO:0000313" key="7">
    <source>
        <dbReference type="EMBL" id="MRV71532.1"/>
    </source>
</evidence>
<protein>
    <submittedName>
        <fullName evidence="7">Type VI secretion system tip protein VgrG</fullName>
    </submittedName>
</protein>
<feature type="region of interest" description="Disordered" evidence="4">
    <location>
        <begin position="470"/>
        <end position="494"/>
    </location>
</feature>
<dbReference type="RefSeq" id="WP_154372148.1">
    <property type="nucleotide sequence ID" value="NZ_WKJJ01000004.1"/>
</dbReference>
<dbReference type="InterPro" id="IPR017847">
    <property type="entry name" value="T6SS_RhsGE_Vgr_subset"/>
</dbReference>
<dbReference type="NCBIfam" id="TIGR03361">
    <property type="entry name" value="VI_Rhs_Vgr"/>
    <property type="match status" value="1"/>
</dbReference>
<dbReference type="InterPro" id="IPR054030">
    <property type="entry name" value="Gp5_Vgr_C"/>
</dbReference>
<feature type="domain" description="Gp5/Type VI secretion system Vgr C-terminal trimerisation" evidence="6">
    <location>
        <begin position="478"/>
        <end position="584"/>
    </location>
</feature>
<dbReference type="PANTHER" id="PTHR32305">
    <property type="match status" value="1"/>
</dbReference>
<keyword evidence="8" id="KW-1185">Reference proteome</keyword>
<dbReference type="Pfam" id="PF05954">
    <property type="entry name" value="Phage_GPD"/>
    <property type="match status" value="1"/>
</dbReference>
<dbReference type="InterPro" id="IPR006533">
    <property type="entry name" value="T6SS_Vgr_RhsGE"/>
</dbReference>
<dbReference type="NCBIfam" id="TIGR01646">
    <property type="entry name" value="vgr_GE"/>
    <property type="match status" value="1"/>
</dbReference>
<keyword evidence="3" id="KW-0964">Secreted</keyword>
<evidence type="ECO:0000256" key="4">
    <source>
        <dbReference type="SAM" id="MobiDB-lite"/>
    </source>
</evidence>
<proteinExistence type="inferred from homology"/>
<reference evidence="7 8" key="1">
    <citation type="submission" date="2019-11" db="EMBL/GenBank/DDBJ databases">
        <title>Novel species isolated from a subtropical stream in China.</title>
        <authorList>
            <person name="Lu H."/>
        </authorList>
    </citation>
    <scope>NUCLEOTIDE SEQUENCE [LARGE SCALE GENOMIC DNA]</scope>
    <source>
        <strain evidence="7 8">FT92W</strain>
    </source>
</reference>
<comment type="caution">
    <text evidence="7">The sequence shown here is derived from an EMBL/GenBank/DDBJ whole genome shotgun (WGS) entry which is preliminary data.</text>
</comment>
<organism evidence="7 8">
    <name type="scientific">Pseudoduganella rivuli</name>
    <dbReference type="NCBI Taxonomy" id="2666085"/>
    <lineage>
        <taxon>Bacteria</taxon>
        <taxon>Pseudomonadati</taxon>
        <taxon>Pseudomonadota</taxon>
        <taxon>Betaproteobacteria</taxon>
        <taxon>Burkholderiales</taxon>
        <taxon>Oxalobacteraceae</taxon>
        <taxon>Telluria group</taxon>
        <taxon>Pseudoduganella</taxon>
    </lineage>
</organism>
<dbReference type="Gene3D" id="2.40.50.230">
    <property type="entry name" value="Gp5 N-terminal domain"/>
    <property type="match status" value="1"/>
</dbReference>
<dbReference type="Gene3D" id="4.10.220.110">
    <property type="match status" value="1"/>
</dbReference>
<evidence type="ECO:0000256" key="2">
    <source>
        <dbReference type="ARBA" id="ARBA00005558"/>
    </source>
</evidence>
<evidence type="ECO:0000256" key="3">
    <source>
        <dbReference type="ARBA" id="ARBA00022525"/>
    </source>
</evidence>
<gene>
    <name evidence="7" type="primary">tssI</name>
    <name evidence="7" type="ORF">GJ700_07320</name>
</gene>
<dbReference type="InterPro" id="IPR006531">
    <property type="entry name" value="Gp5/Vgr_OB"/>
</dbReference>
<dbReference type="PANTHER" id="PTHR32305:SF15">
    <property type="entry name" value="PROTEIN RHSA-RELATED"/>
    <property type="match status" value="1"/>
</dbReference>
<dbReference type="SUPFAM" id="SSF69255">
    <property type="entry name" value="gp5 N-terminal domain-like"/>
    <property type="match status" value="1"/>
</dbReference>
<accession>A0A7X2IK77</accession>
<dbReference type="Gene3D" id="2.30.110.50">
    <property type="match status" value="1"/>
</dbReference>
<dbReference type="GO" id="GO:0005576">
    <property type="term" value="C:extracellular region"/>
    <property type="evidence" value="ECO:0007669"/>
    <property type="project" value="UniProtKB-SubCell"/>
</dbReference>